<protein>
    <submittedName>
        <fullName evidence="1">Beta transducin-like protein het-e4s</fullName>
    </submittedName>
</protein>
<dbReference type="EMBL" id="WIGN01000228">
    <property type="protein sequence ID" value="KAF6803761.1"/>
    <property type="molecule type" value="Genomic_DNA"/>
</dbReference>
<reference evidence="1 2" key="1">
    <citation type="journal article" date="2020" name="Phytopathology">
        <title>Genome Sequence Resources of Colletotrichum truncatum, C. plurivorum, C. musicola, and C. sojae: Four Species Pathogenic to Soybean (Glycine max).</title>
        <authorList>
            <person name="Rogerio F."/>
            <person name="Boufleur T.R."/>
            <person name="Ciampi-Guillardi M."/>
            <person name="Sukno S.A."/>
            <person name="Thon M.R."/>
            <person name="Massola Junior N.S."/>
            <person name="Baroncelli R."/>
        </authorList>
    </citation>
    <scope>NUCLEOTIDE SEQUENCE [LARGE SCALE GENOMIC DNA]</scope>
    <source>
        <strain evidence="1 2">LFN0009</strain>
    </source>
</reference>
<name>A0A8H6MPV1_9PEZI</name>
<dbReference type="Proteomes" id="UP000652219">
    <property type="component" value="Unassembled WGS sequence"/>
</dbReference>
<comment type="caution">
    <text evidence="1">The sequence shown here is derived from an EMBL/GenBank/DDBJ whole genome shotgun (WGS) entry which is preliminary data.</text>
</comment>
<organism evidence="1 2">
    <name type="scientific">Colletotrichum sojae</name>
    <dbReference type="NCBI Taxonomy" id="2175907"/>
    <lineage>
        <taxon>Eukaryota</taxon>
        <taxon>Fungi</taxon>
        <taxon>Dikarya</taxon>
        <taxon>Ascomycota</taxon>
        <taxon>Pezizomycotina</taxon>
        <taxon>Sordariomycetes</taxon>
        <taxon>Hypocreomycetidae</taxon>
        <taxon>Glomerellales</taxon>
        <taxon>Glomerellaceae</taxon>
        <taxon>Colletotrichum</taxon>
        <taxon>Colletotrichum orchidearum species complex</taxon>
    </lineage>
</organism>
<evidence type="ECO:0000313" key="1">
    <source>
        <dbReference type="EMBL" id="KAF6803761.1"/>
    </source>
</evidence>
<sequence length="115" mass="12816">MPSGIGSSHNLILSKLLQSMSNTLRRNIYNIHEHGIALGDICVPTPDPLASVRYGCVYWGDHVIDESAGQQQTGQVYAFITQHFLHWLEALSLLRSMSEGISSMSRIQRIFEVSS</sequence>
<evidence type="ECO:0000313" key="2">
    <source>
        <dbReference type="Proteomes" id="UP000652219"/>
    </source>
</evidence>
<proteinExistence type="predicted"/>
<accession>A0A8H6MPV1</accession>
<dbReference type="AlphaFoldDB" id="A0A8H6MPV1"/>
<gene>
    <name evidence="1" type="ORF">CSOJ01_10658</name>
</gene>
<keyword evidence="2" id="KW-1185">Reference proteome</keyword>